<evidence type="ECO:0000313" key="13">
    <source>
        <dbReference type="EMBL" id="KAF7492981.1"/>
    </source>
</evidence>
<dbReference type="EnsemblMetazoa" id="SSS_7199s_mrna">
    <property type="protein sequence ID" value="KAF7492981.1"/>
    <property type="gene ID" value="SSS_7199"/>
</dbReference>
<dbReference type="PROSITE" id="PS50141">
    <property type="entry name" value="A_DEAMIN_EDITASE"/>
    <property type="match status" value="1"/>
</dbReference>
<proteinExistence type="inferred from homology"/>
<reference evidence="15" key="1">
    <citation type="journal article" date="2020" name="PLoS Negl. Trop. Dis.">
        <title>High-quality nuclear genome for Sarcoptes scabiei-A critical resource for a neglected parasite.</title>
        <authorList>
            <person name="Korhonen P.K."/>
            <person name="Gasser R.B."/>
            <person name="Ma G."/>
            <person name="Wang T."/>
            <person name="Stroehlein A.J."/>
            <person name="Young N.D."/>
            <person name="Ang C.S."/>
            <person name="Fernando D.D."/>
            <person name="Lu H.C."/>
            <person name="Taylor S."/>
            <person name="Reynolds S.L."/>
            <person name="Mofiz E."/>
            <person name="Najaraj S.H."/>
            <person name="Gowda H."/>
            <person name="Madugundu A."/>
            <person name="Renuse S."/>
            <person name="Holt D."/>
            <person name="Pandey A."/>
            <person name="Papenfuss A.T."/>
            <person name="Fischer K."/>
        </authorList>
    </citation>
    <scope>NUCLEOTIDE SEQUENCE [LARGE SCALE GENOMIC DNA]</scope>
</reference>
<comment type="cofactor">
    <cofactor evidence="5">
        <name>1D-myo-inositol hexakisphosphate</name>
        <dbReference type="ChEBI" id="CHEBI:58130"/>
    </cofactor>
</comment>
<keyword evidence="2" id="KW-0479">Metal-binding</keyword>
<dbReference type="EC" id="3.5.4.34" evidence="8"/>
<dbReference type="GO" id="GO:0008033">
    <property type="term" value="P:tRNA processing"/>
    <property type="evidence" value="ECO:0007669"/>
    <property type="project" value="UniProtKB-KW"/>
</dbReference>
<dbReference type="EMBL" id="WVUK01000056">
    <property type="protein sequence ID" value="KAF7492981.1"/>
    <property type="molecule type" value="Genomic_DNA"/>
</dbReference>
<dbReference type="OrthoDB" id="416253at2759"/>
<evidence type="ECO:0000256" key="11">
    <source>
        <dbReference type="ARBA" id="ARBA00047635"/>
    </source>
</evidence>
<evidence type="ECO:0000256" key="4">
    <source>
        <dbReference type="ARBA" id="ARBA00022833"/>
    </source>
</evidence>
<evidence type="ECO:0000256" key="3">
    <source>
        <dbReference type="ARBA" id="ARBA00022801"/>
    </source>
</evidence>
<dbReference type="PANTHER" id="PTHR46516">
    <property type="entry name" value="TRNA-SPECIFIC ADENOSINE DEAMINASE 1"/>
    <property type="match status" value="1"/>
</dbReference>
<sequence>MLKVDTIQESNETAIKSVSKAQSDPDLIASLCFDAYKTLGKSGKPDPNKNEFTVLAAIVEYFGVFENVRVVCLATGTKCFPKNVKDYRNEIVDCHAESLLKRAFKRYLIKIIENKPEDAQLNQIKLNSNDKKYCIFVSQIPCGTISRWKGNHIVNHHHDKDLEIYKDIGVNRKPGRGELCPKAGCIHKIAKWNLFGLQGCRLLPLIKEPILFDHLIIGNCESIDNIESELQIIHNRLIWKTEKYIQIDSIIEKSIQHARKIGLHFATNFKKKEFIRNKIPCGSSIVAWLDGDNQFKTEILASGRKLGSRKRKLSEIHSKSDFGLSLVCDSNLNQDIDRLYHRFSLNPTTDKIAKEYKQTWQMVRDNFEIFKGWPEQLESNNNFNELHHKFV</sequence>
<keyword evidence="1" id="KW-0819">tRNA processing</keyword>
<dbReference type="GO" id="GO:0043829">
    <property type="term" value="F:tRNA-specific adenosine-37 deaminase activity"/>
    <property type="evidence" value="ECO:0007669"/>
    <property type="project" value="UniProtKB-EC"/>
</dbReference>
<dbReference type="InterPro" id="IPR002466">
    <property type="entry name" value="A_deamin"/>
</dbReference>
<dbReference type="Pfam" id="PF02137">
    <property type="entry name" value="A_deamin"/>
    <property type="match status" value="1"/>
</dbReference>
<dbReference type="SMART" id="SM00552">
    <property type="entry name" value="ADEAMc"/>
    <property type="match status" value="1"/>
</dbReference>
<dbReference type="Proteomes" id="UP000070412">
    <property type="component" value="Unassembled WGS sequence"/>
</dbReference>
<accession>A0A834RCH2</accession>
<evidence type="ECO:0000313" key="14">
    <source>
        <dbReference type="EnsemblMetazoa" id="KAF7492981.1"/>
    </source>
</evidence>
<dbReference type="AlphaFoldDB" id="A0A834RCH2"/>
<dbReference type="GO" id="GO:0003723">
    <property type="term" value="F:RNA binding"/>
    <property type="evidence" value="ECO:0007669"/>
    <property type="project" value="InterPro"/>
</dbReference>
<dbReference type="PANTHER" id="PTHR46516:SF1">
    <property type="entry name" value="TRNA-SPECIFIC ADENOSINE DEAMINASE 1"/>
    <property type="match status" value="1"/>
</dbReference>
<evidence type="ECO:0000256" key="2">
    <source>
        <dbReference type="ARBA" id="ARBA00022723"/>
    </source>
</evidence>
<keyword evidence="4" id="KW-0862">Zinc</keyword>
<organism evidence="13">
    <name type="scientific">Sarcoptes scabiei</name>
    <name type="common">Itch mite</name>
    <name type="synonym">Acarus scabiei</name>
    <dbReference type="NCBI Taxonomy" id="52283"/>
    <lineage>
        <taxon>Eukaryota</taxon>
        <taxon>Metazoa</taxon>
        <taxon>Ecdysozoa</taxon>
        <taxon>Arthropoda</taxon>
        <taxon>Chelicerata</taxon>
        <taxon>Arachnida</taxon>
        <taxon>Acari</taxon>
        <taxon>Acariformes</taxon>
        <taxon>Sarcoptiformes</taxon>
        <taxon>Astigmata</taxon>
        <taxon>Psoroptidia</taxon>
        <taxon>Sarcoptoidea</taxon>
        <taxon>Sarcoptidae</taxon>
        <taxon>Sarcoptinae</taxon>
        <taxon>Sarcoptes</taxon>
    </lineage>
</organism>
<comment type="catalytic activity">
    <reaction evidence="11">
        <text>adenosine(37) in tRNA(Ala) + H2O + H(+) = inosine(37) in tRNA(Ala) + NH4(+)</text>
        <dbReference type="Rhea" id="RHEA:50968"/>
        <dbReference type="Rhea" id="RHEA-COMP:12855"/>
        <dbReference type="Rhea" id="RHEA-COMP:12856"/>
        <dbReference type="ChEBI" id="CHEBI:15377"/>
        <dbReference type="ChEBI" id="CHEBI:15378"/>
        <dbReference type="ChEBI" id="CHEBI:28938"/>
        <dbReference type="ChEBI" id="CHEBI:74411"/>
        <dbReference type="ChEBI" id="CHEBI:82852"/>
        <dbReference type="EC" id="3.5.4.34"/>
    </reaction>
</comment>
<comment type="similarity">
    <text evidence="7">Belongs to the ADAT1 family.</text>
</comment>
<evidence type="ECO:0000256" key="5">
    <source>
        <dbReference type="ARBA" id="ARBA00037026"/>
    </source>
</evidence>
<gene>
    <name evidence="13" type="ORF">SSS_7199</name>
</gene>
<reference evidence="13" key="2">
    <citation type="submission" date="2020-01" db="EMBL/GenBank/DDBJ databases">
        <authorList>
            <person name="Korhonen P.K.K."/>
            <person name="Guangxu M.G."/>
            <person name="Wang T.W."/>
            <person name="Stroehlein A.J.S."/>
            <person name="Young N.D."/>
            <person name="Ang C.-S.A."/>
            <person name="Fernando D.W.F."/>
            <person name="Lu H.L."/>
            <person name="Taylor S.T."/>
            <person name="Ehtesham M.E.M."/>
            <person name="Najaraj S.H.N."/>
            <person name="Harsha G.H.G."/>
            <person name="Madugundu A.M."/>
            <person name="Renuse S.R."/>
            <person name="Holt D.H."/>
            <person name="Pandey A.P."/>
            <person name="Papenfuss A.P."/>
            <person name="Gasser R.B.G."/>
            <person name="Fischer K.F."/>
        </authorList>
    </citation>
    <scope>NUCLEOTIDE SEQUENCE</scope>
    <source>
        <strain evidence="13">SSS_KF_BRIS2020</strain>
    </source>
</reference>
<protein>
    <recommendedName>
        <fullName evidence="9">tRNA-specific adenosine deaminase 1</fullName>
        <ecNumber evidence="8">3.5.4.34</ecNumber>
    </recommendedName>
    <alternativeName>
        <fullName evidence="10">tRNA-specific adenosine-37 deaminase</fullName>
    </alternativeName>
</protein>
<keyword evidence="15" id="KW-1185">Reference proteome</keyword>
<comment type="function">
    <text evidence="6">Specifically deaminates adenosine-37 to inosine in tRNA-Ala.</text>
</comment>
<evidence type="ECO:0000256" key="10">
    <source>
        <dbReference type="ARBA" id="ARBA00041760"/>
    </source>
</evidence>
<evidence type="ECO:0000256" key="9">
    <source>
        <dbReference type="ARBA" id="ARBA00040502"/>
    </source>
</evidence>
<feature type="domain" description="A to I editase" evidence="12">
    <location>
        <begin position="72"/>
        <end position="332"/>
    </location>
</feature>
<evidence type="ECO:0000256" key="7">
    <source>
        <dbReference type="ARBA" id="ARBA00038326"/>
    </source>
</evidence>
<evidence type="ECO:0000259" key="12">
    <source>
        <dbReference type="PROSITE" id="PS50141"/>
    </source>
</evidence>
<reference evidence="14" key="3">
    <citation type="submission" date="2022-06" db="UniProtKB">
        <authorList>
            <consortium name="EnsemblMetazoa"/>
        </authorList>
    </citation>
    <scope>IDENTIFICATION</scope>
</reference>
<keyword evidence="3" id="KW-0378">Hydrolase</keyword>
<evidence type="ECO:0000256" key="1">
    <source>
        <dbReference type="ARBA" id="ARBA00022694"/>
    </source>
</evidence>
<evidence type="ECO:0000256" key="8">
    <source>
        <dbReference type="ARBA" id="ARBA00038940"/>
    </source>
</evidence>
<name>A0A834RCH2_SARSC</name>
<dbReference type="GO" id="GO:0046872">
    <property type="term" value="F:metal ion binding"/>
    <property type="evidence" value="ECO:0007669"/>
    <property type="project" value="UniProtKB-KW"/>
</dbReference>
<evidence type="ECO:0000256" key="6">
    <source>
        <dbReference type="ARBA" id="ARBA00037784"/>
    </source>
</evidence>
<evidence type="ECO:0000313" key="15">
    <source>
        <dbReference type="Proteomes" id="UP000070412"/>
    </source>
</evidence>